<gene>
    <name evidence="1" type="ORF">FD145_1228</name>
</gene>
<dbReference type="Proteomes" id="UP000488506">
    <property type="component" value="Unassembled WGS sequence"/>
</dbReference>
<evidence type="ECO:0000313" key="1">
    <source>
        <dbReference type="EMBL" id="KAF0133559.1"/>
    </source>
</evidence>
<proteinExistence type="predicted"/>
<comment type="caution">
    <text evidence="1">The sequence shown here is derived from an EMBL/GenBank/DDBJ whole genome shotgun (WGS) entry which is preliminary data.</text>
</comment>
<evidence type="ECO:0000313" key="2">
    <source>
        <dbReference type="Proteomes" id="UP000488506"/>
    </source>
</evidence>
<dbReference type="AlphaFoldDB" id="A0A833L0A1"/>
<organism evidence="1 2">
    <name type="scientific">Candidatus Saganbacteria bacterium</name>
    <dbReference type="NCBI Taxonomy" id="2575572"/>
    <lineage>
        <taxon>Bacteria</taxon>
        <taxon>Bacillati</taxon>
        <taxon>Saganbacteria</taxon>
    </lineage>
</organism>
<reference evidence="1 2" key="1">
    <citation type="submission" date="2019-12" db="EMBL/GenBank/DDBJ databases">
        <authorList>
            <person name="Wolfe R."/>
            <person name="Danczak R."/>
            <person name="Wilkins M."/>
        </authorList>
    </citation>
    <scope>NUCLEOTIDE SEQUENCE [LARGE SCALE GENOMIC DNA]</scope>
    <source>
        <strain evidence="1">X2_MaxBin.013</strain>
    </source>
</reference>
<protein>
    <submittedName>
        <fullName evidence="1">UBA/THIF-type NAD/FAD binding protein</fullName>
    </submittedName>
</protein>
<sequence>MMENKKIDLELLKTLPLSASFCVNTVEYGFDYIEITDYLAFDLKIPVIVPVNLGFGSLVLVFTRDSARFADIIQGQSPNMENILKSIVQSSGLALPSYLNNHQQEIFEEIKNKQYDPQIIPASNLTSAIVINIILGLLKNDKIKLAPQVIYLDGQEIIK</sequence>
<dbReference type="EMBL" id="WPAF01000023">
    <property type="protein sequence ID" value="KAF0133559.1"/>
    <property type="molecule type" value="Genomic_DNA"/>
</dbReference>
<name>A0A833L0A1_UNCSA</name>
<accession>A0A833L0A1</accession>